<dbReference type="EMBL" id="JACCFS010000001">
    <property type="protein sequence ID" value="NYJ32130.1"/>
    <property type="molecule type" value="Genomic_DNA"/>
</dbReference>
<sequence>MDSAAVVERFGLGAGVRAWLEEAERLPDPVRALEVPADPSEVLDLFALSARDRVEVEGLWPGEGWPPELWHLVGCMYRRLCADADLPLGGWRDWPTLVGAEDARVRASSLWAFAAMVPAVFERNAALGVDRSVTVATLADVGVQVARSRRMFGRLSVETASWVAAQFRGRLFWVGGLQLEPAVLVDQGGVEWFSEEEARSLGAGFAPGDRCLRLHIPSGGLDPVSVDAALAGARSFARAHLGFDPVVATCSSWLLDPVWGEVLGEDSNIVRFQRRFELVGSGVPGESDVFRFVFGMPEVDVARAPRGTRLERAVVGRLESGGGFRVRTGWLRLS</sequence>
<organism evidence="3 4">
    <name type="scientific">Nocardiopsis aegyptia</name>
    <dbReference type="NCBI Taxonomy" id="220378"/>
    <lineage>
        <taxon>Bacteria</taxon>
        <taxon>Bacillati</taxon>
        <taxon>Actinomycetota</taxon>
        <taxon>Actinomycetes</taxon>
        <taxon>Streptosporangiales</taxon>
        <taxon>Nocardiopsidaceae</taxon>
        <taxon>Nocardiopsis</taxon>
    </lineage>
</organism>
<reference evidence="3 4" key="1">
    <citation type="submission" date="2020-07" db="EMBL/GenBank/DDBJ databases">
        <title>Sequencing the genomes of 1000 actinobacteria strains.</title>
        <authorList>
            <person name="Klenk H.-P."/>
        </authorList>
    </citation>
    <scope>NUCLEOTIDE SEQUENCE [LARGE SCALE GENOMIC DNA]</scope>
    <source>
        <strain evidence="3 4">DSM 44442</strain>
    </source>
</reference>
<dbReference type="Pfam" id="PF18164">
    <property type="entry name" value="GNAT_C"/>
    <property type="match status" value="1"/>
</dbReference>
<evidence type="ECO:0000313" key="4">
    <source>
        <dbReference type="Proteomes" id="UP000572051"/>
    </source>
</evidence>
<comment type="caution">
    <text evidence="3">The sequence shown here is derived from an EMBL/GenBank/DDBJ whole genome shotgun (WGS) entry which is preliminary data.</text>
</comment>
<accession>A0A7Z0J8B2</accession>
<dbReference type="Pfam" id="PF18082">
    <property type="entry name" value="NAT_N"/>
    <property type="match status" value="1"/>
</dbReference>
<dbReference type="RefSeq" id="WP_179819797.1">
    <property type="nucleotide sequence ID" value="NZ_JACCFS010000001.1"/>
</dbReference>
<proteinExistence type="predicted"/>
<evidence type="ECO:0008006" key="5">
    <source>
        <dbReference type="Google" id="ProtNLM"/>
    </source>
</evidence>
<dbReference type="InterPro" id="IPR041644">
    <property type="entry name" value="GNAT_C"/>
</dbReference>
<dbReference type="Proteomes" id="UP000572051">
    <property type="component" value="Unassembled WGS sequence"/>
</dbReference>
<feature type="domain" description="GNAT-like C-terminal" evidence="2">
    <location>
        <begin position="171"/>
        <end position="331"/>
    </location>
</feature>
<name>A0A7Z0J8B2_9ACTN</name>
<evidence type="ECO:0000259" key="2">
    <source>
        <dbReference type="Pfam" id="PF18164"/>
    </source>
</evidence>
<protein>
    <recommendedName>
        <fullName evidence="5">DUF5596 domain-containing protein</fullName>
    </recommendedName>
</protein>
<dbReference type="InterPro" id="IPR041273">
    <property type="entry name" value="NAT_N"/>
</dbReference>
<evidence type="ECO:0000259" key="1">
    <source>
        <dbReference type="Pfam" id="PF18082"/>
    </source>
</evidence>
<dbReference type="AlphaFoldDB" id="A0A7Z0J8B2"/>
<keyword evidence="4" id="KW-1185">Reference proteome</keyword>
<evidence type="ECO:0000313" key="3">
    <source>
        <dbReference type="EMBL" id="NYJ32130.1"/>
    </source>
</evidence>
<gene>
    <name evidence="3" type="ORF">HNR10_000011</name>
</gene>
<dbReference type="Gene3D" id="3.40.630.120">
    <property type="match status" value="1"/>
</dbReference>
<feature type="domain" description="N-acyltransferase N-terminal" evidence="1">
    <location>
        <begin position="40"/>
        <end position="169"/>
    </location>
</feature>